<evidence type="ECO:0000313" key="2">
    <source>
        <dbReference type="Proteomes" id="UP001157418"/>
    </source>
</evidence>
<sequence length="122" mass="14368">MDRISNLYFGALGKPVEICVIRRWTSNFRKNDTWFIIVHKHGDAIQLLEQKKDDTATESKLLLNECYCITDYTWTTPDKYHKILDHPVHINIGEASKLKKYLNVHPYQNYGFVSNHVLTYKP</sequence>
<dbReference type="Proteomes" id="UP001157418">
    <property type="component" value="Unassembled WGS sequence"/>
</dbReference>
<protein>
    <submittedName>
        <fullName evidence="1">Uncharacterized protein</fullName>
    </submittedName>
</protein>
<reference evidence="1 2" key="1">
    <citation type="submission" date="2022-01" db="EMBL/GenBank/DDBJ databases">
        <authorList>
            <person name="Xiong W."/>
            <person name="Schranz E."/>
        </authorList>
    </citation>
    <scope>NUCLEOTIDE SEQUENCE [LARGE SCALE GENOMIC DNA]</scope>
</reference>
<organism evidence="1 2">
    <name type="scientific">Lactuca virosa</name>
    <dbReference type="NCBI Taxonomy" id="75947"/>
    <lineage>
        <taxon>Eukaryota</taxon>
        <taxon>Viridiplantae</taxon>
        <taxon>Streptophyta</taxon>
        <taxon>Embryophyta</taxon>
        <taxon>Tracheophyta</taxon>
        <taxon>Spermatophyta</taxon>
        <taxon>Magnoliopsida</taxon>
        <taxon>eudicotyledons</taxon>
        <taxon>Gunneridae</taxon>
        <taxon>Pentapetalae</taxon>
        <taxon>asterids</taxon>
        <taxon>campanulids</taxon>
        <taxon>Asterales</taxon>
        <taxon>Asteraceae</taxon>
        <taxon>Cichorioideae</taxon>
        <taxon>Cichorieae</taxon>
        <taxon>Lactucinae</taxon>
        <taxon>Lactuca</taxon>
    </lineage>
</organism>
<dbReference type="AlphaFoldDB" id="A0AAU9MPJ5"/>
<name>A0AAU9MPJ5_9ASTR</name>
<keyword evidence="2" id="KW-1185">Reference proteome</keyword>
<accession>A0AAU9MPJ5</accession>
<evidence type="ECO:0000313" key="1">
    <source>
        <dbReference type="EMBL" id="CAH1428270.1"/>
    </source>
</evidence>
<dbReference type="EMBL" id="CAKMRJ010002223">
    <property type="protein sequence ID" value="CAH1428270.1"/>
    <property type="molecule type" value="Genomic_DNA"/>
</dbReference>
<gene>
    <name evidence="1" type="ORF">LVIROSA_LOCUS15215</name>
</gene>
<proteinExistence type="predicted"/>
<comment type="caution">
    <text evidence="1">The sequence shown here is derived from an EMBL/GenBank/DDBJ whole genome shotgun (WGS) entry which is preliminary data.</text>
</comment>